<organism evidence="2 3">
    <name type="scientific">Amycolatopsis dongchuanensis</name>
    <dbReference type="NCBI Taxonomy" id="1070866"/>
    <lineage>
        <taxon>Bacteria</taxon>
        <taxon>Bacillati</taxon>
        <taxon>Actinomycetota</taxon>
        <taxon>Actinomycetes</taxon>
        <taxon>Pseudonocardiales</taxon>
        <taxon>Pseudonocardiaceae</taxon>
        <taxon>Amycolatopsis</taxon>
    </lineage>
</organism>
<reference evidence="3" key="1">
    <citation type="journal article" date="2019" name="Int. J. Syst. Evol. Microbiol.">
        <title>The Global Catalogue of Microorganisms (GCM) 10K type strain sequencing project: providing services to taxonomists for standard genome sequencing and annotation.</title>
        <authorList>
            <consortium name="The Broad Institute Genomics Platform"/>
            <consortium name="The Broad Institute Genome Sequencing Center for Infectious Disease"/>
            <person name="Wu L."/>
            <person name="Ma J."/>
        </authorList>
    </citation>
    <scope>NUCLEOTIDE SEQUENCE [LARGE SCALE GENOMIC DNA]</scope>
    <source>
        <strain evidence="3">JCM 18054</strain>
    </source>
</reference>
<dbReference type="Proteomes" id="UP001500192">
    <property type="component" value="Unassembled WGS sequence"/>
</dbReference>
<feature type="region of interest" description="Disordered" evidence="1">
    <location>
        <begin position="127"/>
        <end position="150"/>
    </location>
</feature>
<dbReference type="SUPFAM" id="SSF56801">
    <property type="entry name" value="Acetyl-CoA synthetase-like"/>
    <property type="match status" value="1"/>
</dbReference>
<proteinExistence type="predicted"/>
<gene>
    <name evidence="2" type="ORF">GCM10023214_62270</name>
</gene>
<evidence type="ECO:0000313" key="2">
    <source>
        <dbReference type="EMBL" id="GAA4661522.1"/>
    </source>
</evidence>
<comment type="caution">
    <text evidence="2">The sequence shown here is derived from an EMBL/GenBank/DDBJ whole genome shotgun (WGS) entry which is preliminary data.</text>
</comment>
<name>A0ABP8VGW3_9PSEU</name>
<protein>
    <submittedName>
        <fullName evidence="2">Uncharacterized protein</fullName>
    </submittedName>
</protein>
<dbReference type="InterPro" id="IPR042099">
    <property type="entry name" value="ANL_N_sf"/>
</dbReference>
<dbReference type="Gene3D" id="3.40.50.12780">
    <property type="entry name" value="N-terminal domain of ligase-like"/>
    <property type="match status" value="1"/>
</dbReference>
<dbReference type="EMBL" id="BAABIB010000120">
    <property type="protein sequence ID" value="GAA4661522.1"/>
    <property type="molecule type" value="Genomic_DNA"/>
</dbReference>
<sequence length="210" mass="22482">MLDAMFDAYLHLVGRLADSDWTGSAQAQLPPLQAQTRLRVNDTAEPQDETLLDVPFFRHAACAPGAPAVLGASGEVLSYGELAERPLGVAGKLRDQGVVPGTGSRSACPRDRTRSWPCSGCSPPARRTYRWASTSPPRAGTASSPPPESAWCSTMWRTPLHIADTREQAVAELRETMPGWPADGLAGYHFVRVLLPVVSPDEPCSGDSSC</sequence>
<evidence type="ECO:0000256" key="1">
    <source>
        <dbReference type="SAM" id="MobiDB-lite"/>
    </source>
</evidence>
<evidence type="ECO:0000313" key="3">
    <source>
        <dbReference type="Proteomes" id="UP001500192"/>
    </source>
</evidence>
<keyword evidence="3" id="KW-1185">Reference proteome</keyword>
<accession>A0ABP8VGW3</accession>